<keyword evidence="1" id="KW-1133">Transmembrane helix</keyword>
<accession>A0A383BZ62</accession>
<dbReference type="EMBL" id="UINC01204473">
    <property type="protein sequence ID" value="SVE25214.1"/>
    <property type="molecule type" value="Genomic_DNA"/>
</dbReference>
<proteinExistence type="predicted"/>
<keyword evidence="1" id="KW-0472">Membrane</keyword>
<evidence type="ECO:0000313" key="2">
    <source>
        <dbReference type="EMBL" id="SVE25214.1"/>
    </source>
</evidence>
<feature type="transmembrane region" description="Helical" evidence="1">
    <location>
        <begin position="40"/>
        <end position="62"/>
    </location>
</feature>
<name>A0A383BZ62_9ZZZZ</name>
<gene>
    <name evidence="2" type="ORF">METZ01_LOCUS478068</name>
</gene>
<sequence>MKENYEIDTIVNKIAWLGVPALVLLITMAISPWFGGAAFMWALAALGGPFGVIVGVAVLIVISKYANRITDYGIEKVINLVVGRMNQNGKPKSEIIDEINNYKISSKLKKKIISYIENL</sequence>
<organism evidence="2">
    <name type="scientific">marine metagenome</name>
    <dbReference type="NCBI Taxonomy" id="408172"/>
    <lineage>
        <taxon>unclassified sequences</taxon>
        <taxon>metagenomes</taxon>
        <taxon>ecological metagenomes</taxon>
    </lineage>
</organism>
<dbReference type="AlphaFoldDB" id="A0A383BZ62"/>
<feature type="transmembrane region" description="Helical" evidence="1">
    <location>
        <begin position="14"/>
        <end position="34"/>
    </location>
</feature>
<reference evidence="2" key="1">
    <citation type="submission" date="2018-05" db="EMBL/GenBank/DDBJ databases">
        <authorList>
            <person name="Lanie J.A."/>
            <person name="Ng W.-L."/>
            <person name="Kazmierczak K.M."/>
            <person name="Andrzejewski T.M."/>
            <person name="Davidsen T.M."/>
            <person name="Wayne K.J."/>
            <person name="Tettelin H."/>
            <person name="Glass J.I."/>
            <person name="Rusch D."/>
            <person name="Podicherti R."/>
            <person name="Tsui H.-C.T."/>
            <person name="Winkler M.E."/>
        </authorList>
    </citation>
    <scope>NUCLEOTIDE SEQUENCE</scope>
</reference>
<evidence type="ECO:0000256" key="1">
    <source>
        <dbReference type="SAM" id="Phobius"/>
    </source>
</evidence>
<protein>
    <submittedName>
        <fullName evidence="2">Uncharacterized protein</fullName>
    </submittedName>
</protein>
<keyword evidence="1" id="KW-0812">Transmembrane</keyword>